<dbReference type="PROSITE" id="PS50156">
    <property type="entry name" value="SSD"/>
    <property type="match status" value="1"/>
</dbReference>
<comment type="caution">
    <text evidence="10">Lacks conserved residue(s) required for the propagation of feature annotation.</text>
</comment>
<feature type="transmembrane region" description="Helical" evidence="10">
    <location>
        <begin position="1352"/>
        <end position="1369"/>
    </location>
</feature>
<dbReference type="PANTHER" id="PTHR45720:SF10">
    <property type="entry name" value="CHLORIDE CHANNEL PROTEIN 2"/>
    <property type="match status" value="1"/>
</dbReference>
<dbReference type="FunFam" id="1.10.3080.10:FF:000022">
    <property type="entry name" value="Chloride channel protein"/>
    <property type="match status" value="1"/>
</dbReference>
<feature type="transmembrane region" description="Helical" evidence="10">
    <location>
        <begin position="1073"/>
        <end position="1091"/>
    </location>
</feature>
<feature type="transmembrane region" description="Helical" evidence="10">
    <location>
        <begin position="1251"/>
        <end position="1268"/>
    </location>
</feature>
<feature type="transmembrane region" description="Helical" evidence="10">
    <location>
        <begin position="1325"/>
        <end position="1345"/>
    </location>
</feature>
<feature type="domain" description="SSD" evidence="12">
    <location>
        <begin position="266"/>
        <end position="405"/>
    </location>
</feature>
<feature type="transmembrane region" description="Helical" evidence="10">
    <location>
        <begin position="1128"/>
        <end position="1151"/>
    </location>
</feature>
<evidence type="ECO:0000256" key="4">
    <source>
        <dbReference type="ARBA" id="ARBA00022737"/>
    </source>
</evidence>
<organism evidence="14 15">
    <name type="scientific">Globodera rostochiensis</name>
    <name type="common">Golden nematode worm</name>
    <name type="synonym">Heterodera rostochiensis</name>
    <dbReference type="NCBI Taxonomy" id="31243"/>
    <lineage>
        <taxon>Eukaryota</taxon>
        <taxon>Metazoa</taxon>
        <taxon>Ecdysozoa</taxon>
        <taxon>Nematoda</taxon>
        <taxon>Chromadorea</taxon>
        <taxon>Rhabditida</taxon>
        <taxon>Tylenchina</taxon>
        <taxon>Tylenchomorpha</taxon>
        <taxon>Tylenchoidea</taxon>
        <taxon>Heteroderidae</taxon>
        <taxon>Heteroderinae</taxon>
        <taxon>Globodera</taxon>
    </lineage>
</organism>
<evidence type="ECO:0000313" key="14">
    <source>
        <dbReference type="Proteomes" id="UP000887572"/>
    </source>
</evidence>
<dbReference type="PRINTS" id="PR00762">
    <property type="entry name" value="CLCHANNEL"/>
</dbReference>
<protein>
    <recommendedName>
        <fullName evidence="10">Chloride channel protein</fullName>
    </recommendedName>
</protein>
<dbReference type="Pfam" id="PF00654">
    <property type="entry name" value="Voltage_CLC"/>
    <property type="match status" value="1"/>
</dbReference>
<feature type="region of interest" description="Disordered" evidence="11">
    <location>
        <begin position="931"/>
        <end position="950"/>
    </location>
</feature>
<feature type="transmembrane region" description="Helical" evidence="10">
    <location>
        <begin position="767"/>
        <end position="788"/>
    </location>
</feature>
<feature type="transmembrane region" description="Helical" evidence="10">
    <location>
        <begin position="1163"/>
        <end position="1180"/>
    </location>
</feature>
<accession>A0A914HCL6</accession>
<evidence type="ECO:0000313" key="15">
    <source>
        <dbReference type="WBParaSite" id="Gr19_v10_g16277.t2"/>
    </source>
</evidence>
<reference evidence="15" key="1">
    <citation type="submission" date="2022-11" db="UniProtKB">
        <authorList>
            <consortium name="WormBaseParasite"/>
        </authorList>
    </citation>
    <scope>IDENTIFICATION</scope>
</reference>
<keyword evidence="6 10" id="KW-0406">Ion transport</keyword>
<comment type="subcellular location">
    <subcellularLocation>
        <location evidence="1 10">Membrane</location>
        <topology evidence="1 10">Multi-pass membrane protein</topology>
    </subcellularLocation>
</comment>
<feature type="transmembrane region" description="Helical" evidence="10">
    <location>
        <begin position="269"/>
        <end position="294"/>
    </location>
</feature>
<dbReference type="InterPro" id="IPR014743">
    <property type="entry name" value="Cl-channel_core"/>
</dbReference>
<comment type="similarity">
    <text evidence="10">Belongs to the chloride channel (TC 2.A.49) family.</text>
</comment>
<dbReference type="Gene3D" id="1.20.1640.10">
    <property type="entry name" value="Multidrug efflux transporter AcrB transmembrane domain"/>
    <property type="match status" value="1"/>
</dbReference>
<dbReference type="InterPro" id="IPR053958">
    <property type="entry name" value="HMGCR/SNAP/NPC1-like_SSD"/>
</dbReference>
<dbReference type="PROSITE" id="PS51371">
    <property type="entry name" value="CBS"/>
    <property type="match status" value="1"/>
</dbReference>
<evidence type="ECO:0000259" key="13">
    <source>
        <dbReference type="PROSITE" id="PS51371"/>
    </source>
</evidence>
<keyword evidence="14" id="KW-1185">Reference proteome</keyword>
<dbReference type="SUPFAM" id="SSF82866">
    <property type="entry name" value="Multidrug efflux transporter AcrB transmembrane domain"/>
    <property type="match status" value="1"/>
</dbReference>
<dbReference type="WBParaSite" id="Gr19_v10_g16277.t2">
    <property type="protein sequence ID" value="Gr19_v10_g16277.t2"/>
    <property type="gene ID" value="Gr19_v10_g16277"/>
</dbReference>
<keyword evidence="5 10" id="KW-1133">Transmembrane helix</keyword>
<feature type="transmembrane region" description="Helical" evidence="10">
    <location>
        <begin position="240"/>
        <end position="257"/>
    </location>
</feature>
<feature type="domain" description="CBS" evidence="13">
    <location>
        <begin position="1493"/>
        <end position="1553"/>
    </location>
</feature>
<evidence type="ECO:0000256" key="3">
    <source>
        <dbReference type="ARBA" id="ARBA00022692"/>
    </source>
</evidence>
<keyword evidence="2 10" id="KW-0813">Transport</keyword>
<dbReference type="InterPro" id="IPR046342">
    <property type="entry name" value="CBS_dom_sf"/>
</dbReference>
<dbReference type="SUPFAM" id="SSF81340">
    <property type="entry name" value="Clc chloride channel"/>
    <property type="match status" value="1"/>
</dbReference>
<dbReference type="GO" id="GO:0005886">
    <property type="term" value="C:plasma membrane"/>
    <property type="evidence" value="ECO:0007669"/>
    <property type="project" value="TreeGrafter"/>
</dbReference>
<evidence type="ECO:0000256" key="5">
    <source>
        <dbReference type="ARBA" id="ARBA00022989"/>
    </source>
</evidence>
<evidence type="ECO:0000256" key="2">
    <source>
        <dbReference type="ARBA" id="ARBA00022448"/>
    </source>
</evidence>
<dbReference type="PANTHER" id="PTHR45720">
    <property type="entry name" value="CHLORIDE CHANNEL PROTEIN 2"/>
    <property type="match status" value="1"/>
</dbReference>
<feature type="transmembrane region" description="Helical" evidence="10">
    <location>
        <begin position="1209"/>
        <end position="1230"/>
    </location>
</feature>
<keyword evidence="4" id="KW-0677">Repeat</keyword>
<feature type="transmembrane region" description="Helical" evidence="10">
    <location>
        <begin position="350"/>
        <end position="372"/>
    </location>
</feature>
<dbReference type="Proteomes" id="UP000887572">
    <property type="component" value="Unplaced"/>
</dbReference>
<keyword evidence="7 10" id="KW-0472">Membrane</keyword>
<keyword evidence="8 10" id="KW-0868">Chloride</keyword>
<keyword evidence="9" id="KW-0129">CBS domain</keyword>
<feature type="transmembrane region" description="Helical" evidence="10">
    <location>
        <begin position="714"/>
        <end position="734"/>
    </location>
</feature>
<evidence type="ECO:0000256" key="11">
    <source>
        <dbReference type="SAM" id="MobiDB-lite"/>
    </source>
</evidence>
<evidence type="ECO:0000256" key="7">
    <source>
        <dbReference type="ARBA" id="ARBA00023136"/>
    </source>
</evidence>
<name>A0A914HCL6_GLORO</name>
<proteinExistence type="inferred from homology"/>
<feature type="transmembrane region" description="Helical" evidence="10">
    <location>
        <begin position="1029"/>
        <end position="1052"/>
    </location>
</feature>
<dbReference type="InterPro" id="IPR050970">
    <property type="entry name" value="Cl_channel_volt-gated"/>
</dbReference>
<dbReference type="Gene3D" id="3.10.580.10">
    <property type="entry name" value="CBS-domain"/>
    <property type="match status" value="2"/>
</dbReference>
<evidence type="ECO:0000256" key="10">
    <source>
        <dbReference type="RuleBase" id="RU361221"/>
    </source>
</evidence>
<feature type="transmembrane region" description="Helical" evidence="10">
    <location>
        <begin position="379"/>
        <end position="406"/>
    </location>
</feature>
<evidence type="ECO:0000259" key="12">
    <source>
        <dbReference type="PROSITE" id="PS50156"/>
    </source>
</evidence>
<dbReference type="CDD" id="cd03683">
    <property type="entry name" value="ClC_1_like"/>
    <property type="match status" value="1"/>
</dbReference>
<dbReference type="Gene3D" id="1.10.3080.10">
    <property type="entry name" value="Clc chloride channel"/>
    <property type="match status" value="1"/>
</dbReference>
<keyword evidence="3 10" id="KW-0812">Transmembrane</keyword>
<dbReference type="Pfam" id="PF12349">
    <property type="entry name" value="Sterol-sensing"/>
    <property type="match status" value="1"/>
</dbReference>
<dbReference type="SUPFAM" id="SSF54631">
    <property type="entry name" value="CBS-domain pair"/>
    <property type="match status" value="1"/>
</dbReference>
<feature type="transmembrane region" description="Helical" evidence="10">
    <location>
        <begin position="20"/>
        <end position="41"/>
    </location>
</feature>
<dbReference type="InterPro" id="IPR001807">
    <property type="entry name" value="ClC"/>
</dbReference>
<dbReference type="InterPro" id="IPR000731">
    <property type="entry name" value="SSD"/>
</dbReference>
<feature type="transmembrane region" description="Helical" evidence="10">
    <location>
        <begin position="1389"/>
        <end position="1417"/>
    </location>
</feature>
<feature type="transmembrane region" description="Helical" evidence="10">
    <location>
        <begin position="741"/>
        <end position="761"/>
    </location>
</feature>
<feature type="transmembrane region" description="Helical" evidence="10">
    <location>
        <begin position="1437"/>
        <end position="1458"/>
    </location>
</feature>
<evidence type="ECO:0000256" key="8">
    <source>
        <dbReference type="ARBA" id="ARBA00023214"/>
    </source>
</evidence>
<sequence>MPSGELANRFGLLGAFIGKYAVPSVLISLALLAPSLIAAFFRIKLEVGLDEGFVPENAPSRREIVVQKAFFGETNRSKEWYMALFGIARSPEGNMLQIVINGPRGNFTYAQICHPLCEINDQIQKLMDIAWLKLLGQVEMQYPVSRVLSYDVNIGKHVFNRTVDSKGELVGAQYIAFYFTSFSRELLREKELELFEQAVEREAARHNAQKDKRVELVAHGSNAVSSEMTRGVLDAGRNKLVGLNLFGLAYLALHSLAGWLCDQVPGRRFLLALLSLCMPALSLLASVGIVSIIGLPVSLVFFTSPLLLLSVLLIANGTFHFTSAWCRLLNESRRKHFTASERLASTFDQIAPSFLCTHLPPLLSFAMLFFLLPAKHYRILAAFLALLHLNSIILQVFLFAPLLALLCHHQSVHFRLENGNLEPPSLDLGTTNAEVKKPPTTGHPPFAKPESNTSKEAIQNPVMNGLGTEKGRRQNAKRCFHCLLSFPLDPLGVFLSSLPGKCLVLAASTLLLWLSLARGVPLAANGMDYRRLLPRDSPALRGFNLMDNIWMDFLQILYIIRRPPNFEDPKQYVKFKEFLSEATSMPQAIAPRAHQSWLFDYHRDQLGSDIFAQLSTAELFADSVNMTKFSAFINGFPYRAWRSGVHFTLNESKLSPSIDQMIVLIAYNGTRGLTGKRGLINQCRTVAKRFPDFLISVFDTDSRTVDIMDTIDPFIWRSVFALVGSAFVVPLLVFRNFCWALLYALCTGSIFINLFGLGHFLGLQFDLLTAPSAIIIGVLSAQLGGHFLDCGHGRSALASGRSASSASVPSAVLRPPGSTVLPRRRFECVALCLSPPGIGFFCPPTMDFREKTKQQMINSTPLNGILKKTDRQYSYENTVLGRYRLEASDGTEECRQRVGFYEDALLTDEDRIGQLNVATLRRKSVRFRDSEGAQREVEGHGEQQQRKEGAAWRAPRPKEWMARTRKWAKSLRNAFSCKSIRLMLIDWLFLAILGIGMAMTSMFMDNIIEYLQTFQLVLMSVSGETGNSFLDYICTYLSWLCYTELLAVGSGIPEMKTILRGVILKDYLTARTLFSKIVGLTFSLGSGIPIGKMGPFVHVAANAANLLSSLAARFDGAYSNECRKSEMLAAACATGVACTFSAPIGGVLFSIEVTTMYFSVRNYWRGFFAAACGATVFRWLRVVAFGTEVTLVAFYQTHFPEDAFEPEELPFFALIGLFCGFIGAGFIFFYRKVVMFLRQNSFAKRNIQNNWLLYPVVVAFLVATFTYPRGYGRFLSGRYKFTRTVLDFFSNCTWSKGLHHSILAPHGCSSELLGTWTNHEGYGPYNVFLVLTLFIVTFLILSALCNTMPIPCGMFMPLFVVGAAFGRLMGEIVSSMFPDGISNGTDQPIFPGIYAVVGAAALTGAVTHSVSVIRATFFSLKSPFSVAMICCEITGQLIYIIPLMIAVIIANAICAYLQPSIYDVMIGIKNLPYLPDIPPSNAEVHQCTAENIMVSKVRYLCRLTPFKELRSLLVEMPKLRSFPVVDDSASMMLLGSISRRTIIELLKTQIGDEARKREAEKRIKKAIETIDRHFREVQLDMLQGSVRSVHGEAKSDLDPKDAKGQEIRRRAKSEGGVRAMPAEGTKTIGRRCSASDTNIDKAGDSERKGEDLDACRTVGKKCSSSMHRVFPAAMRWDRNGGEGQSSRFVVEPVFSLPKRRCVSNAVGPMAGATRNRRNAISSSSATEMKEEGTEPRGATNEEGGKENGEQLITQKKTSCPEMIRSNWGTLEHQTPISRNLAEYVRSAKKRLRMVNLRHRENGESVDYDLTDDERREWELAQLGHPLEIEEKLIDPAPFQLVRRTSVYKVHYLFSLLDLERAYVTERGRLVGVVALRDLRIAIQNAQNGHSIRFNLYESDSTTGSDKSLDESLSMDVEKGTASVNVADTETGQRQQGQAVPPADGMRIDDSASVITVADYPISSPLQRIRKDENEKRNWGRSQSIRSRYLSLGDHSEEVGDDGSGNVARAVAYLRRKSVALERTPLPMVEGESTS</sequence>
<evidence type="ECO:0000256" key="9">
    <source>
        <dbReference type="PROSITE-ProRule" id="PRU00703"/>
    </source>
</evidence>
<evidence type="ECO:0000256" key="1">
    <source>
        <dbReference type="ARBA" id="ARBA00004141"/>
    </source>
</evidence>
<feature type="transmembrane region" description="Helical" evidence="10">
    <location>
        <begin position="982"/>
        <end position="1004"/>
    </location>
</feature>
<evidence type="ECO:0000256" key="6">
    <source>
        <dbReference type="ARBA" id="ARBA00023065"/>
    </source>
</evidence>
<feature type="region of interest" description="Disordered" evidence="11">
    <location>
        <begin position="1707"/>
        <end position="1750"/>
    </location>
</feature>
<dbReference type="GO" id="GO:0005247">
    <property type="term" value="F:voltage-gated chloride channel activity"/>
    <property type="evidence" value="ECO:0007669"/>
    <property type="project" value="TreeGrafter"/>
</dbReference>
<dbReference type="InterPro" id="IPR000644">
    <property type="entry name" value="CBS_dom"/>
</dbReference>